<evidence type="ECO:0000313" key="3">
    <source>
        <dbReference type="EMBL" id="SFL66556.1"/>
    </source>
</evidence>
<organism evidence="3 4">
    <name type="scientific">Methanobrevibacter olleyae</name>
    <dbReference type="NCBI Taxonomy" id="294671"/>
    <lineage>
        <taxon>Archaea</taxon>
        <taxon>Methanobacteriati</taxon>
        <taxon>Methanobacteriota</taxon>
        <taxon>Methanomada group</taxon>
        <taxon>Methanobacteria</taxon>
        <taxon>Methanobacteriales</taxon>
        <taxon>Methanobacteriaceae</taxon>
        <taxon>Methanobrevibacter</taxon>
    </lineage>
</organism>
<accession>A0A1I4JKC7</accession>
<dbReference type="Pfam" id="PF00535">
    <property type="entry name" value="Glycos_transf_2"/>
    <property type="match status" value="2"/>
</dbReference>
<dbReference type="PANTHER" id="PTHR43685:SF11">
    <property type="entry name" value="GLYCOSYLTRANSFERASE TAGX-RELATED"/>
    <property type="match status" value="1"/>
</dbReference>
<dbReference type="InterPro" id="IPR029044">
    <property type="entry name" value="Nucleotide-diphossugar_trans"/>
</dbReference>
<evidence type="ECO:0000256" key="1">
    <source>
        <dbReference type="SAM" id="Coils"/>
    </source>
</evidence>
<dbReference type="Gene3D" id="3.90.550.10">
    <property type="entry name" value="Spore Coat Polysaccharide Biosynthesis Protein SpsA, Chain A"/>
    <property type="match status" value="2"/>
</dbReference>
<dbReference type="OrthoDB" id="77484at2157"/>
<dbReference type="SUPFAM" id="SSF53448">
    <property type="entry name" value="Nucleotide-diphospho-sugar transferases"/>
    <property type="match status" value="2"/>
</dbReference>
<dbReference type="RefSeq" id="WP_074798735.1">
    <property type="nucleotide sequence ID" value="NZ_FOTL01000026.1"/>
</dbReference>
<feature type="domain" description="Glycosyltransferase 2-like" evidence="2">
    <location>
        <begin position="357"/>
        <end position="531"/>
    </location>
</feature>
<dbReference type="PANTHER" id="PTHR43685">
    <property type="entry name" value="GLYCOSYLTRANSFERASE"/>
    <property type="match status" value="1"/>
</dbReference>
<sequence length="618" mass="73073">MSFKEKILNKSNSFSYYKINYSTLKSENTKLKQKLKNKDKEISKKNNEISQLKNKYEKIRSRFEIDYLYYDVDTLFSRFYVNPFLKYPFTYYDKWGLAFMDHLAKKLENNLNSAEEPLISIIFPVFNYENFIEAAICSVLNQTYTNFELIIIDDASRDSTQNLLKSFSDDRIKLIFNENSKGFSYCRNIALNQSNGEYIFYLDMYNSWQKKYLKSMAGAFLELSDCEAIYSGYYLFNNQNILGIMYGTYNKALLYNKNYISLSAFAHKRELNDKITFDETLDFLEDWYFIIETSKKCKIYSVPILQSIYYYNKEIDSSQLTFTNKHYDKSQIDYIHEKIGTDIYDFSKRHSLDKKISVIIPSYEILDDLRECIETILSYDLDLVDIIVVDNNSNEDVKNYLKKLYDNDKIKYIQNEENYSFTYAIEQGISISDKNSDILIFNNDAVLTKGSLEAMQYHAYNLKDSGIIVPQQFLHSGDKRMNFSSPFPDFNFENDLTPSKSHMNIINVPLYHDGEVLELSFAPFFCAYVKREVYNNSLGLDAELGRHYDSDRIFSDFVRYVLKLKIYHISSAKVYHKTQKSTKKLKDNEDDYNMIFLKNIWDNDLAKQLGYKNPIWKF</sequence>
<keyword evidence="3" id="KW-0808">Transferase</keyword>
<dbReference type="GO" id="GO:0016740">
    <property type="term" value="F:transferase activity"/>
    <property type="evidence" value="ECO:0007669"/>
    <property type="project" value="UniProtKB-KW"/>
</dbReference>
<name>A0A1I4JKC7_METOL</name>
<protein>
    <submittedName>
        <fullName evidence="3">Glycosyltransferase, GT2 family</fullName>
    </submittedName>
</protein>
<proteinExistence type="predicted"/>
<feature type="domain" description="Glycosyltransferase 2-like" evidence="2">
    <location>
        <begin position="120"/>
        <end position="222"/>
    </location>
</feature>
<keyword evidence="1" id="KW-0175">Coiled coil</keyword>
<dbReference type="AlphaFoldDB" id="A0A1I4JKC7"/>
<dbReference type="EMBL" id="FOTL01000026">
    <property type="protein sequence ID" value="SFL66556.1"/>
    <property type="molecule type" value="Genomic_DNA"/>
</dbReference>
<reference evidence="4" key="1">
    <citation type="submission" date="2016-10" db="EMBL/GenBank/DDBJ databases">
        <authorList>
            <person name="Varghese N."/>
        </authorList>
    </citation>
    <scope>NUCLEOTIDE SEQUENCE [LARGE SCALE GENOMIC DNA]</scope>
    <source>
        <strain evidence="4">DSM 16632</strain>
    </source>
</reference>
<dbReference type="InterPro" id="IPR001173">
    <property type="entry name" value="Glyco_trans_2-like"/>
</dbReference>
<evidence type="ECO:0000259" key="2">
    <source>
        <dbReference type="Pfam" id="PF00535"/>
    </source>
</evidence>
<evidence type="ECO:0000313" key="4">
    <source>
        <dbReference type="Proteomes" id="UP000183442"/>
    </source>
</evidence>
<dbReference type="InterPro" id="IPR050834">
    <property type="entry name" value="Glycosyltransf_2"/>
</dbReference>
<dbReference type="Proteomes" id="UP000183442">
    <property type="component" value="Unassembled WGS sequence"/>
</dbReference>
<feature type="coiled-coil region" evidence="1">
    <location>
        <begin position="21"/>
        <end position="62"/>
    </location>
</feature>
<gene>
    <name evidence="3" type="ORF">SAMN02910297_01453</name>
</gene>